<accession>A0A918C6A6</accession>
<feature type="transmembrane region" description="Helical" evidence="5">
    <location>
        <begin position="36"/>
        <end position="54"/>
    </location>
</feature>
<evidence type="ECO:0000259" key="6">
    <source>
        <dbReference type="PROSITE" id="PS51012"/>
    </source>
</evidence>
<feature type="transmembrane region" description="Helical" evidence="5">
    <location>
        <begin position="236"/>
        <end position="257"/>
    </location>
</feature>
<dbReference type="PROSITE" id="PS51012">
    <property type="entry name" value="ABC_TM2"/>
    <property type="match status" value="1"/>
</dbReference>
<sequence length="266" mass="28266">MTTAARTPAAAAPVPPFRAFAALFRTELLKLVRNRAFVMPSLLLPVMFFALFALPNLDGHLGGVQAGQYMVVSYAAYSLVSTALFAFGVNIATERASGWMRQLRITPVTPGAYLASKVLAAMLMGLLSVLVLLVFARISGGVSLPASMLGVVLLRLLVGMVPFALLGLTLGLALGPSGAAPTANLINIPLMFASGIFYPLDVAPKFIQSIAPYLPAYHYGQLGWTALGAKDPSNQLTHWAVLGGYALLFLGLSLWAYRRDEARRGG</sequence>
<evidence type="ECO:0000313" key="7">
    <source>
        <dbReference type="EMBL" id="GGR08997.1"/>
    </source>
</evidence>
<dbReference type="PANTHER" id="PTHR43229:SF3">
    <property type="entry name" value="ABC-TYPE MULTIDRUG TRANSPORT SYSTEM, PERMEASE COMPONENT"/>
    <property type="match status" value="1"/>
</dbReference>
<protein>
    <submittedName>
        <fullName evidence="7">ABC transporter</fullName>
    </submittedName>
</protein>
<feature type="transmembrane region" description="Helical" evidence="5">
    <location>
        <begin position="182"/>
        <end position="200"/>
    </location>
</feature>
<dbReference type="InterPro" id="IPR051784">
    <property type="entry name" value="Nod_factor_ABC_transporter"/>
</dbReference>
<keyword evidence="3 5" id="KW-1133">Transmembrane helix</keyword>
<reference evidence="7" key="2">
    <citation type="submission" date="2020-09" db="EMBL/GenBank/DDBJ databases">
        <authorList>
            <person name="Sun Q."/>
            <person name="Ohkuma M."/>
        </authorList>
    </citation>
    <scope>NUCLEOTIDE SEQUENCE</scope>
    <source>
        <strain evidence="7">JCM 31311</strain>
    </source>
</reference>
<dbReference type="PIRSF" id="PIRSF006648">
    <property type="entry name" value="DrrB"/>
    <property type="match status" value="1"/>
</dbReference>
<feature type="transmembrane region" description="Helical" evidence="5">
    <location>
        <begin position="148"/>
        <end position="175"/>
    </location>
</feature>
<dbReference type="PANTHER" id="PTHR43229">
    <property type="entry name" value="NODULATION PROTEIN J"/>
    <property type="match status" value="1"/>
</dbReference>
<dbReference type="GO" id="GO:0043190">
    <property type="term" value="C:ATP-binding cassette (ABC) transporter complex"/>
    <property type="evidence" value="ECO:0007669"/>
    <property type="project" value="InterPro"/>
</dbReference>
<proteinExistence type="predicted"/>
<evidence type="ECO:0000256" key="4">
    <source>
        <dbReference type="ARBA" id="ARBA00023136"/>
    </source>
</evidence>
<keyword evidence="2 5" id="KW-0812">Transmembrane</keyword>
<comment type="caution">
    <text evidence="7">The sequence shown here is derived from an EMBL/GenBank/DDBJ whole genome shotgun (WGS) entry which is preliminary data.</text>
</comment>
<dbReference type="InterPro" id="IPR047817">
    <property type="entry name" value="ABC2_TM_bact-type"/>
</dbReference>
<feature type="domain" description="ABC transmembrane type-2" evidence="6">
    <location>
        <begin position="36"/>
        <end position="260"/>
    </location>
</feature>
<dbReference type="EMBL" id="BMQL01000010">
    <property type="protein sequence ID" value="GGR08997.1"/>
    <property type="molecule type" value="Genomic_DNA"/>
</dbReference>
<dbReference type="GO" id="GO:0140359">
    <property type="term" value="F:ABC-type transporter activity"/>
    <property type="evidence" value="ECO:0007669"/>
    <property type="project" value="InterPro"/>
</dbReference>
<organism evidence="7 8">
    <name type="scientific">Deinococcus ruber</name>
    <dbReference type="NCBI Taxonomy" id="1848197"/>
    <lineage>
        <taxon>Bacteria</taxon>
        <taxon>Thermotogati</taxon>
        <taxon>Deinococcota</taxon>
        <taxon>Deinococci</taxon>
        <taxon>Deinococcales</taxon>
        <taxon>Deinococcaceae</taxon>
        <taxon>Deinococcus</taxon>
    </lineage>
</organism>
<evidence type="ECO:0000256" key="5">
    <source>
        <dbReference type="SAM" id="Phobius"/>
    </source>
</evidence>
<dbReference type="InterPro" id="IPR013525">
    <property type="entry name" value="ABC2_TM"/>
</dbReference>
<dbReference type="Proteomes" id="UP000603865">
    <property type="component" value="Unassembled WGS sequence"/>
</dbReference>
<name>A0A918C6A6_9DEIO</name>
<reference evidence="7" key="1">
    <citation type="journal article" date="2014" name="Int. J. Syst. Evol. Microbiol.">
        <title>Complete genome sequence of Corynebacterium casei LMG S-19264T (=DSM 44701T), isolated from a smear-ripened cheese.</title>
        <authorList>
            <consortium name="US DOE Joint Genome Institute (JGI-PGF)"/>
            <person name="Walter F."/>
            <person name="Albersmeier A."/>
            <person name="Kalinowski J."/>
            <person name="Ruckert C."/>
        </authorList>
    </citation>
    <scope>NUCLEOTIDE SEQUENCE</scope>
    <source>
        <strain evidence="7">JCM 31311</strain>
    </source>
</reference>
<dbReference type="Pfam" id="PF12698">
    <property type="entry name" value="ABC2_membrane_3"/>
    <property type="match status" value="1"/>
</dbReference>
<feature type="transmembrane region" description="Helical" evidence="5">
    <location>
        <begin position="74"/>
        <end position="93"/>
    </location>
</feature>
<feature type="transmembrane region" description="Helical" evidence="5">
    <location>
        <begin position="114"/>
        <end position="136"/>
    </location>
</feature>
<comment type="subcellular location">
    <subcellularLocation>
        <location evidence="1">Membrane</location>
        <topology evidence="1">Multi-pass membrane protein</topology>
    </subcellularLocation>
</comment>
<keyword evidence="8" id="KW-1185">Reference proteome</keyword>
<dbReference type="InterPro" id="IPR000412">
    <property type="entry name" value="ABC_2_transport"/>
</dbReference>
<keyword evidence="4 5" id="KW-0472">Membrane</keyword>
<dbReference type="AlphaFoldDB" id="A0A918C6A6"/>
<dbReference type="RefSeq" id="WP_189090330.1">
    <property type="nucleotide sequence ID" value="NZ_BMQL01000010.1"/>
</dbReference>
<evidence type="ECO:0000313" key="8">
    <source>
        <dbReference type="Proteomes" id="UP000603865"/>
    </source>
</evidence>
<evidence type="ECO:0000256" key="3">
    <source>
        <dbReference type="ARBA" id="ARBA00022989"/>
    </source>
</evidence>
<evidence type="ECO:0000256" key="2">
    <source>
        <dbReference type="ARBA" id="ARBA00022692"/>
    </source>
</evidence>
<evidence type="ECO:0000256" key="1">
    <source>
        <dbReference type="ARBA" id="ARBA00004141"/>
    </source>
</evidence>
<gene>
    <name evidence="7" type="ORF">GCM10008957_22310</name>
</gene>